<sequence>MNRPSISVVPPVVIAAGGLGTRVGSWSPYLPKELRPVCGRPGLAHIVDEAAAIGSDRAVVVHHPYYTPLIDWTRQVLAPGALARYQSLTNQLPAQPRAADHLQVDFIAQHGRYADVTSVLNGSEHLRTGEFYVVFADNVDPTHTALSALVTATPQAIPAVLAAPFDASAASSHGVIVCTGEGPVQRMVGLVEKPDRNETIRLEAECGIANLRLLQGRMRVTPRLLRYLAVAAQSTSSEPKFSLALASYARSHRVDVVTNTKPLTDLGVPSPTRELVLGY</sequence>
<dbReference type="STRING" id="83656.B1H18_27565"/>
<keyword evidence="1" id="KW-0808">Transferase</keyword>
<evidence type="ECO:0000259" key="3">
    <source>
        <dbReference type="Pfam" id="PF12804"/>
    </source>
</evidence>
<keyword evidence="2" id="KW-0548">Nucleotidyltransferase</keyword>
<evidence type="ECO:0000313" key="4">
    <source>
        <dbReference type="EMBL" id="OON73268.1"/>
    </source>
</evidence>
<evidence type="ECO:0000256" key="2">
    <source>
        <dbReference type="ARBA" id="ARBA00022695"/>
    </source>
</evidence>
<dbReference type="AlphaFoldDB" id="A0A1V4A2B3"/>
<dbReference type="InterPro" id="IPR025877">
    <property type="entry name" value="MobA-like_NTP_Trfase"/>
</dbReference>
<dbReference type="Gene3D" id="3.90.550.10">
    <property type="entry name" value="Spore Coat Polysaccharide Biosynthesis Protein SpsA, Chain A"/>
    <property type="match status" value="1"/>
</dbReference>
<protein>
    <recommendedName>
        <fullName evidence="3">MobA-like NTP transferase domain-containing protein</fullName>
    </recommendedName>
</protein>
<reference evidence="4 5" key="1">
    <citation type="submission" date="2017-02" db="EMBL/GenBank/DDBJ databases">
        <title>Draft Genome Sequence of Streptomyces tsukubaensis F601, a Producer of the immunosuppressant tacrolimus FK506.</title>
        <authorList>
            <person name="Zong G."/>
            <person name="Zhong C."/>
            <person name="Fu J."/>
            <person name="Qin R."/>
            <person name="Cao G."/>
        </authorList>
    </citation>
    <scope>NUCLEOTIDE SEQUENCE [LARGE SCALE GENOMIC DNA]</scope>
    <source>
        <strain evidence="4 5">F601</strain>
    </source>
</reference>
<organism evidence="4 5">
    <name type="scientific">Streptomyces tsukubensis</name>
    <dbReference type="NCBI Taxonomy" id="83656"/>
    <lineage>
        <taxon>Bacteria</taxon>
        <taxon>Bacillati</taxon>
        <taxon>Actinomycetota</taxon>
        <taxon>Actinomycetes</taxon>
        <taxon>Kitasatosporales</taxon>
        <taxon>Streptomycetaceae</taxon>
        <taxon>Streptomyces</taxon>
    </lineage>
</organism>
<gene>
    <name evidence="4" type="ORF">B1H18_27565</name>
</gene>
<evidence type="ECO:0000313" key="5">
    <source>
        <dbReference type="Proteomes" id="UP000190539"/>
    </source>
</evidence>
<dbReference type="OrthoDB" id="3421035at2"/>
<dbReference type="PANTHER" id="PTHR43197">
    <property type="entry name" value="UTP--GLUCOSE-1-PHOSPHATE URIDYLYLTRANSFERASE"/>
    <property type="match status" value="1"/>
</dbReference>
<dbReference type="SUPFAM" id="SSF53448">
    <property type="entry name" value="Nucleotide-diphospho-sugar transferases"/>
    <property type="match status" value="1"/>
</dbReference>
<feature type="domain" description="MobA-like NTP transferase" evidence="3">
    <location>
        <begin position="12"/>
        <end position="156"/>
    </location>
</feature>
<comment type="caution">
    <text evidence="4">The sequence shown here is derived from an EMBL/GenBank/DDBJ whole genome shotgun (WGS) entry which is preliminary data.</text>
</comment>
<dbReference type="InterPro" id="IPR005771">
    <property type="entry name" value="GalU_uridylyltTrfase_bac/arc"/>
</dbReference>
<dbReference type="EMBL" id="MVFC01000032">
    <property type="protein sequence ID" value="OON73268.1"/>
    <property type="molecule type" value="Genomic_DNA"/>
</dbReference>
<dbReference type="PANTHER" id="PTHR43197:SF1">
    <property type="entry name" value="UTP--GLUCOSE-1-PHOSPHATE URIDYLYLTRANSFERASE"/>
    <property type="match status" value="1"/>
</dbReference>
<evidence type="ECO:0000256" key="1">
    <source>
        <dbReference type="ARBA" id="ARBA00022679"/>
    </source>
</evidence>
<dbReference type="RefSeq" id="WP_077972459.1">
    <property type="nucleotide sequence ID" value="NZ_CP045178.1"/>
</dbReference>
<proteinExistence type="predicted"/>
<dbReference type="GO" id="GO:0006011">
    <property type="term" value="P:UDP-alpha-D-glucose metabolic process"/>
    <property type="evidence" value="ECO:0007669"/>
    <property type="project" value="InterPro"/>
</dbReference>
<name>A0A1V4A2B3_9ACTN</name>
<accession>A0A1V4A2B3</accession>
<dbReference type="Proteomes" id="UP000190539">
    <property type="component" value="Unassembled WGS sequence"/>
</dbReference>
<dbReference type="GO" id="GO:0003983">
    <property type="term" value="F:UTP:glucose-1-phosphate uridylyltransferase activity"/>
    <property type="evidence" value="ECO:0007669"/>
    <property type="project" value="InterPro"/>
</dbReference>
<dbReference type="Pfam" id="PF12804">
    <property type="entry name" value="NTP_transf_3"/>
    <property type="match status" value="1"/>
</dbReference>
<dbReference type="InterPro" id="IPR029044">
    <property type="entry name" value="Nucleotide-diphossugar_trans"/>
</dbReference>
<keyword evidence="5" id="KW-1185">Reference proteome</keyword>